<dbReference type="GO" id="GO:0048544">
    <property type="term" value="P:recognition of pollen"/>
    <property type="evidence" value="ECO:0007669"/>
    <property type="project" value="InterPro"/>
</dbReference>
<name>A0AAJ6X1N7_POPEU</name>
<dbReference type="EC" id="2.7.11.1" evidence="2"/>
<keyword evidence="4" id="KW-0597">Phosphoprotein</keyword>
<dbReference type="InterPro" id="IPR036426">
    <property type="entry name" value="Bulb-type_lectin_dom_sf"/>
</dbReference>
<dbReference type="SUPFAM" id="SSF51110">
    <property type="entry name" value="alpha-D-mannose-specific plant lectins"/>
    <property type="match status" value="2"/>
</dbReference>
<dbReference type="CDD" id="cd14066">
    <property type="entry name" value="STKc_IRAK"/>
    <property type="match status" value="2"/>
</dbReference>
<dbReference type="InterPro" id="IPR000719">
    <property type="entry name" value="Prot_kinase_dom"/>
</dbReference>
<evidence type="ECO:0000256" key="5">
    <source>
        <dbReference type="ARBA" id="ARBA00022679"/>
    </source>
</evidence>
<dbReference type="SMART" id="SM00108">
    <property type="entry name" value="B_lectin"/>
    <property type="match status" value="2"/>
</dbReference>
<evidence type="ECO:0000256" key="18">
    <source>
        <dbReference type="PROSITE-ProRule" id="PRU00076"/>
    </source>
</evidence>
<keyword evidence="10 19" id="KW-0067">ATP-binding</keyword>
<dbReference type="SUPFAM" id="SSF56112">
    <property type="entry name" value="Protein kinase-like (PK-like)"/>
    <property type="match status" value="2"/>
</dbReference>
<evidence type="ECO:0000256" key="9">
    <source>
        <dbReference type="ARBA" id="ARBA00022777"/>
    </source>
</evidence>
<proteinExistence type="predicted"/>
<sequence>MKYFPMLLSCSSLLLIIVSSTATDTINTTQFVREGDTIVSAGGTYELGFFSPGKSKNRYLGIWYSKISVQTAVWVANRETPLNDSSGVILRLTNQGILVLLNRSGSLIWSSNISTPAKNPVAQLLDSGNLVVKEEGDDNLENSLWQSFEHPGDTFMPDMKQGRNRITGMDWYMTSWKSPDDPSRGNITYILVPYGYPEILVMEDSRVKYRSGPWNGMRSSGTPHLKPNPVYTFGFVFNDKEIFYRYHLLNRSKLWRVVASQNGDITNFVWVDKTQSWLLYGTANTDNCERYSLCGANGICSISNSPVCDCLNGFVPKIQKDWDAMDWSSGCVRKIPLNCSGDEFRKLSGAKLPETKTSWFNKSMNLEECKSTCLKNCSCTAYSNLDIRDGGSGCLLWFGDLIDSRIFIENEQDIYIRMAASELGDAGDAAKDNAKSNVKRRIMVSTALSTGVLVLIIAVVFYVWKRKQQKNRNISGGFGRTSNDKHKKEALELPLFDFDTMAFATRNFSDENKLGEGGFGLVYKGTLKDGREMAVKRLSKNSRQGLDEFKNEVKNIVKLQHRNLVKLLGCCIEGEEKMLIYEFLPNKSLDFFIFDEAKSLLLDWPQRYHIINGIACGLLYLHQDSRLRVIHRDLKASNVLLDYEMNPKISDFGLARCFGGNETEANTNKVAGTYGYISPEYAKYGLYSLKSDVFSFGVLMLEIVSGYRNRGFCHPDHQLNLLGHAWRLFKEGRHVELVGGLIFETCKLPEVLRSIHIGLLCVQENAKDRPNMSQVVLMLGNEDELPQPKHPGFFTERDLIEASHSLSQNKPCSANGCSVSLLEKETSLLQHYLNKVHCRKIMRASVDSISKLLYITILFLIITISTAVDIINTTQSIRDGDSMASADGSFKMGFFSPGSSKNRYLGIWYNKVSVMTVVWVANRETPLTNSSGVLKITGEGILELLNQNGSIIWSTNSSGSARNPVAQLLDSGNLVVKEDGDDDLENSLWQSFDYPCDTLLPGMKMGRDLITGFDRYLSSWKSPDDPSRGNFTFRNDPSGHPEQILTENSIVRYRSGPWNGLRFSGVPELRPNTLYKFEFVFNDKEIYYRYQLLNNSILSRLVLTENGNLQRFTWTDQTDVWAFYLALFDDYCSRYALCGAYGSCDITSSPVCGCLKGFLPEVPKDWDMMDWSDGCARRTALNCSGDGFQKYSGVKLPDIRKSWLNKNMNLEECKSMCMKNCSCTAYANLDIREGGSGCLLWFSELIDMRQLNENGQDIYIRMAASELDHDVDVRIDSKSNKAKQMRIIVISVVTTGMLLLGLVMVLILWKKKQKKGSILKRSADNSCKKEYPELQLFDFGTISCSTNNFSHTNKLGQGGFGPVYKGLLKDGQEIAVKRLSKSSRQGLDEFKNEVIHIAKLQHRNLVKLLGCCIQADERMLVYEFMPKKSLDFLIFDRTQSTLLDWPERYHIINGIARGLLYLHQDSRLRIIHRDLKASNILLDSNMNPKISDFGLARSFGENQTEDNTNRVVGTYGYMSPEYAIDGLYSIKSDVFSFGVLVIEIVSGSRNRGFYHPDHNLNLLGHAWGLFTEGRSCELITETIKESCNLPEVLRSIHVGLLCVQCHPNDRPSMLSVVLMLCGEAKLPQPKQPGFFTDRALLEASSSSKKNTSCSVNDSTITILEAR</sequence>
<dbReference type="PROSITE" id="PS00107">
    <property type="entry name" value="PROTEIN_KINASE_ATP"/>
    <property type="match status" value="1"/>
</dbReference>
<comment type="catalytic activity">
    <reaction evidence="17">
        <text>L-seryl-[protein] + ATP = O-phospho-L-seryl-[protein] + ADP + H(+)</text>
        <dbReference type="Rhea" id="RHEA:17989"/>
        <dbReference type="Rhea" id="RHEA-COMP:9863"/>
        <dbReference type="Rhea" id="RHEA-COMP:11604"/>
        <dbReference type="ChEBI" id="CHEBI:15378"/>
        <dbReference type="ChEBI" id="CHEBI:29999"/>
        <dbReference type="ChEBI" id="CHEBI:30616"/>
        <dbReference type="ChEBI" id="CHEBI:83421"/>
        <dbReference type="ChEBI" id="CHEBI:456216"/>
        <dbReference type="EC" id="2.7.11.1"/>
    </reaction>
</comment>
<evidence type="ECO:0000256" key="3">
    <source>
        <dbReference type="ARBA" id="ARBA00022527"/>
    </source>
</evidence>
<feature type="domain" description="Bulb-type lectin" evidence="24">
    <location>
        <begin position="868"/>
        <end position="989"/>
    </location>
</feature>
<dbReference type="InterPro" id="IPR000742">
    <property type="entry name" value="EGF"/>
</dbReference>
<gene>
    <name evidence="27" type="primary">LOC105109448</name>
</gene>
<feature type="chain" id="PRO_5042465561" description="non-specific serine/threonine protein kinase" evidence="21">
    <location>
        <begin position="23"/>
        <end position="1666"/>
    </location>
</feature>
<evidence type="ECO:0000259" key="23">
    <source>
        <dbReference type="PROSITE" id="PS50026"/>
    </source>
</evidence>
<dbReference type="InterPro" id="IPR001245">
    <property type="entry name" value="Ser-Thr/Tyr_kinase_cat_dom"/>
</dbReference>
<feature type="domain" description="Apple" evidence="25">
    <location>
        <begin position="1183"/>
        <end position="1263"/>
    </location>
</feature>
<dbReference type="GO" id="GO:0005524">
    <property type="term" value="F:ATP binding"/>
    <property type="evidence" value="ECO:0007669"/>
    <property type="project" value="UniProtKB-UniRule"/>
</dbReference>
<evidence type="ECO:0000256" key="17">
    <source>
        <dbReference type="ARBA" id="ARBA00048679"/>
    </source>
</evidence>
<dbReference type="PROSITE" id="PS50927">
    <property type="entry name" value="BULB_LECTIN"/>
    <property type="match status" value="2"/>
</dbReference>
<keyword evidence="9" id="KW-0418">Kinase</keyword>
<comment type="catalytic activity">
    <reaction evidence="16">
        <text>L-threonyl-[protein] + ATP = O-phospho-L-threonyl-[protein] + ADP + H(+)</text>
        <dbReference type="Rhea" id="RHEA:46608"/>
        <dbReference type="Rhea" id="RHEA-COMP:11060"/>
        <dbReference type="Rhea" id="RHEA-COMP:11605"/>
        <dbReference type="ChEBI" id="CHEBI:15378"/>
        <dbReference type="ChEBI" id="CHEBI:30013"/>
        <dbReference type="ChEBI" id="CHEBI:30616"/>
        <dbReference type="ChEBI" id="CHEBI:61977"/>
        <dbReference type="ChEBI" id="CHEBI:456216"/>
        <dbReference type="EC" id="2.7.11.1"/>
    </reaction>
</comment>
<feature type="transmembrane region" description="Helical" evidence="20">
    <location>
        <begin position="852"/>
        <end position="871"/>
    </location>
</feature>
<dbReference type="KEGG" id="peu:105109448"/>
<dbReference type="SMART" id="SM00473">
    <property type="entry name" value="PAN_AP"/>
    <property type="match status" value="2"/>
</dbReference>
<dbReference type="Pfam" id="PF08276">
    <property type="entry name" value="PAN_2"/>
    <property type="match status" value="2"/>
</dbReference>
<feature type="binding site" evidence="19">
    <location>
        <position position="536"/>
    </location>
    <ligand>
        <name>ATP</name>
        <dbReference type="ChEBI" id="CHEBI:30616"/>
    </ligand>
</feature>
<evidence type="ECO:0000256" key="14">
    <source>
        <dbReference type="ARBA" id="ARBA00023170"/>
    </source>
</evidence>
<dbReference type="InterPro" id="IPR008271">
    <property type="entry name" value="Ser/Thr_kinase_AS"/>
</dbReference>
<dbReference type="FunFam" id="2.90.10.10:FF:000004">
    <property type="entry name" value="G-type lectin S-receptor-like serine/threonine-protein kinase"/>
    <property type="match status" value="2"/>
</dbReference>
<evidence type="ECO:0000259" key="22">
    <source>
        <dbReference type="PROSITE" id="PS50011"/>
    </source>
</evidence>
<evidence type="ECO:0000256" key="20">
    <source>
        <dbReference type="SAM" id="Phobius"/>
    </source>
</evidence>
<dbReference type="PROSITE" id="PS50011">
    <property type="entry name" value="PROTEIN_KINASE_DOM"/>
    <property type="match status" value="2"/>
</dbReference>
<dbReference type="PROSITE" id="PS50948">
    <property type="entry name" value="PAN"/>
    <property type="match status" value="2"/>
</dbReference>
<dbReference type="Gene3D" id="1.10.510.10">
    <property type="entry name" value="Transferase(Phosphotransferase) domain 1"/>
    <property type="match status" value="2"/>
</dbReference>
<dbReference type="GeneID" id="105109448"/>
<dbReference type="FunFam" id="3.50.4.10:FF:000002">
    <property type="entry name" value="G-type lectin S-receptor-like serine/threonine-protein kinase"/>
    <property type="match status" value="2"/>
</dbReference>
<evidence type="ECO:0000256" key="1">
    <source>
        <dbReference type="ARBA" id="ARBA00004167"/>
    </source>
</evidence>
<dbReference type="PROSITE" id="PS50026">
    <property type="entry name" value="EGF_3"/>
    <property type="match status" value="1"/>
</dbReference>
<evidence type="ECO:0000256" key="10">
    <source>
        <dbReference type="ARBA" id="ARBA00022840"/>
    </source>
</evidence>
<evidence type="ECO:0000259" key="24">
    <source>
        <dbReference type="PROSITE" id="PS50927"/>
    </source>
</evidence>
<dbReference type="InterPro" id="IPR000858">
    <property type="entry name" value="S_locus_glycoprot_dom"/>
</dbReference>
<feature type="domain" description="Bulb-type lectin" evidence="24">
    <location>
        <begin position="23"/>
        <end position="145"/>
    </location>
</feature>
<keyword evidence="13" id="KW-1015">Disulfide bond</keyword>
<dbReference type="GO" id="GO:0004674">
    <property type="term" value="F:protein serine/threonine kinase activity"/>
    <property type="evidence" value="ECO:0007669"/>
    <property type="project" value="UniProtKB-KW"/>
</dbReference>
<organism evidence="26 27">
    <name type="scientific">Populus euphratica</name>
    <name type="common">Euphrates poplar</name>
    <dbReference type="NCBI Taxonomy" id="75702"/>
    <lineage>
        <taxon>Eukaryota</taxon>
        <taxon>Viridiplantae</taxon>
        <taxon>Streptophyta</taxon>
        <taxon>Embryophyta</taxon>
        <taxon>Tracheophyta</taxon>
        <taxon>Spermatophyta</taxon>
        <taxon>Magnoliopsida</taxon>
        <taxon>eudicotyledons</taxon>
        <taxon>Gunneridae</taxon>
        <taxon>Pentapetalae</taxon>
        <taxon>rosids</taxon>
        <taxon>fabids</taxon>
        <taxon>Malpighiales</taxon>
        <taxon>Salicaceae</taxon>
        <taxon>Saliceae</taxon>
        <taxon>Populus</taxon>
    </lineage>
</organism>
<feature type="domain" description="EGF-like" evidence="23">
    <location>
        <begin position="284"/>
        <end position="320"/>
    </location>
</feature>
<evidence type="ECO:0000256" key="8">
    <source>
        <dbReference type="ARBA" id="ARBA00022741"/>
    </source>
</evidence>
<keyword evidence="5" id="KW-0808">Transferase</keyword>
<evidence type="ECO:0000256" key="11">
    <source>
        <dbReference type="ARBA" id="ARBA00022989"/>
    </source>
</evidence>
<dbReference type="GO" id="GO:0016020">
    <property type="term" value="C:membrane"/>
    <property type="evidence" value="ECO:0007669"/>
    <property type="project" value="UniProtKB-SubCell"/>
</dbReference>
<dbReference type="Pfam" id="PF00954">
    <property type="entry name" value="S_locus_glycop"/>
    <property type="match status" value="2"/>
</dbReference>
<evidence type="ECO:0000256" key="2">
    <source>
        <dbReference type="ARBA" id="ARBA00012513"/>
    </source>
</evidence>
<protein>
    <recommendedName>
        <fullName evidence="2">non-specific serine/threonine protein kinase</fullName>
        <ecNumber evidence="2">2.7.11.1</ecNumber>
    </recommendedName>
</protein>
<dbReference type="PROSITE" id="PS00108">
    <property type="entry name" value="PROTEIN_KINASE_ST"/>
    <property type="match status" value="2"/>
</dbReference>
<dbReference type="InterPro" id="IPR003609">
    <property type="entry name" value="Pan_app"/>
</dbReference>
<dbReference type="InterPro" id="IPR011009">
    <property type="entry name" value="Kinase-like_dom_sf"/>
</dbReference>
<keyword evidence="14" id="KW-0675">Receptor</keyword>
<feature type="signal peptide" evidence="21">
    <location>
        <begin position="1"/>
        <end position="22"/>
    </location>
</feature>
<comment type="subcellular location">
    <subcellularLocation>
        <location evidence="1">Membrane</location>
        <topology evidence="1">Single-pass membrane protein</topology>
    </subcellularLocation>
</comment>
<feature type="domain" description="Apple" evidence="25">
    <location>
        <begin position="339"/>
        <end position="419"/>
    </location>
</feature>
<dbReference type="Gene3D" id="2.90.10.10">
    <property type="entry name" value="Bulb-type lectin domain"/>
    <property type="match status" value="2"/>
</dbReference>
<keyword evidence="15" id="KW-0325">Glycoprotein</keyword>
<dbReference type="SMART" id="SM00220">
    <property type="entry name" value="S_TKc"/>
    <property type="match status" value="2"/>
</dbReference>
<evidence type="ECO:0000259" key="25">
    <source>
        <dbReference type="PROSITE" id="PS50948"/>
    </source>
</evidence>
<dbReference type="FunFam" id="1.10.510.10:FF:000060">
    <property type="entry name" value="G-type lectin S-receptor-like serine/threonine-protein kinase"/>
    <property type="match status" value="2"/>
</dbReference>
<keyword evidence="7 21" id="KW-0732">Signal</keyword>
<dbReference type="Gene3D" id="3.30.200.20">
    <property type="entry name" value="Phosphorylase Kinase, domain 1"/>
    <property type="match status" value="2"/>
</dbReference>
<reference evidence="27" key="1">
    <citation type="submission" date="2025-08" db="UniProtKB">
        <authorList>
            <consortium name="RefSeq"/>
        </authorList>
    </citation>
    <scope>IDENTIFICATION</scope>
</reference>
<evidence type="ECO:0000256" key="16">
    <source>
        <dbReference type="ARBA" id="ARBA00047899"/>
    </source>
</evidence>
<dbReference type="Proteomes" id="UP000694918">
    <property type="component" value="Unplaced"/>
</dbReference>
<keyword evidence="11 20" id="KW-1133">Transmembrane helix</keyword>
<dbReference type="InterPro" id="IPR017441">
    <property type="entry name" value="Protein_kinase_ATP_BS"/>
</dbReference>
<accession>A0AAJ6X1N7</accession>
<dbReference type="PANTHER" id="PTHR32444:SF183">
    <property type="entry name" value="APPLE DOMAIN-CONTAINING PROTEIN"/>
    <property type="match status" value="1"/>
</dbReference>
<evidence type="ECO:0000313" key="27">
    <source>
        <dbReference type="RefSeq" id="XP_011002473.1"/>
    </source>
</evidence>
<dbReference type="InterPro" id="IPR001480">
    <property type="entry name" value="Bulb-type_lectin_dom"/>
</dbReference>
<evidence type="ECO:0000256" key="13">
    <source>
        <dbReference type="ARBA" id="ARBA00023157"/>
    </source>
</evidence>
<feature type="transmembrane region" description="Helical" evidence="20">
    <location>
        <begin position="1287"/>
        <end position="1309"/>
    </location>
</feature>
<keyword evidence="26" id="KW-1185">Reference proteome</keyword>
<keyword evidence="8 19" id="KW-0547">Nucleotide-binding</keyword>
<evidence type="ECO:0000256" key="19">
    <source>
        <dbReference type="PROSITE-ProRule" id="PRU10141"/>
    </source>
</evidence>
<evidence type="ECO:0000313" key="26">
    <source>
        <dbReference type="Proteomes" id="UP000694918"/>
    </source>
</evidence>
<evidence type="ECO:0000256" key="7">
    <source>
        <dbReference type="ARBA" id="ARBA00022729"/>
    </source>
</evidence>
<dbReference type="FunFam" id="3.30.200.20:FF:000195">
    <property type="entry name" value="G-type lectin S-receptor-like serine/threonine-protein kinase"/>
    <property type="match status" value="2"/>
</dbReference>
<dbReference type="Pfam" id="PF01453">
    <property type="entry name" value="B_lectin"/>
    <property type="match status" value="2"/>
</dbReference>
<feature type="transmembrane region" description="Helical" evidence="20">
    <location>
        <begin position="442"/>
        <end position="464"/>
    </location>
</feature>
<dbReference type="Gene3D" id="3.50.4.10">
    <property type="entry name" value="Hepatocyte Growth Factor"/>
    <property type="match status" value="2"/>
</dbReference>
<comment type="caution">
    <text evidence="18">Lacks conserved residue(s) required for the propagation of feature annotation.</text>
</comment>
<feature type="domain" description="Protein kinase" evidence="22">
    <location>
        <begin position="508"/>
        <end position="793"/>
    </location>
</feature>
<dbReference type="PANTHER" id="PTHR32444">
    <property type="entry name" value="BULB-TYPE LECTIN DOMAIN-CONTAINING PROTEIN"/>
    <property type="match status" value="1"/>
</dbReference>
<evidence type="ECO:0000256" key="21">
    <source>
        <dbReference type="SAM" id="SignalP"/>
    </source>
</evidence>
<evidence type="ECO:0000256" key="6">
    <source>
        <dbReference type="ARBA" id="ARBA00022692"/>
    </source>
</evidence>
<evidence type="ECO:0000256" key="15">
    <source>
        <dbReference type="ARBA" id="ARBA00023180"/>
    </source>
</evidence>
<feature type="domain" description="Protein kinase" evidence="22">
    <location>
        <begin position="1349"/>
        <end position="1634"/>
    </location>
</feature>
<keyword evidence="6 20" id="KW-0812">Transmembrane</keyword>
<dbReference type="Pfam" id="PF11883">
    <property type="entry name" value="DUF3403"/>
    <property type="match status" value="2"/>
</dbReference>
<dbReference type="Pfam" id="PF07714">
    <property type="entry name" value="PK_Tyr_Ser-Thr"/>
    <property type="match status" value="2"/>
</dbReference>
<dbReference type="CDD" id="cd00028">
    <property type="entry name" value="B_lectin"/>
    <property type="match status" value="2"/>
</dbReference>
<dbReference type="RefSeq" id="XP_011002473.1">
    <property type="nucleotide sequence ID" value="XM_011004171.1"/>
</dbReference>
<evidence type="ECO:0000256" key="12">
    <source>
        <dbReference type="ARBA" id="ARBA00023136"/>
    </source>
</evidence>
<keyword evidence="12 20" id="KW-0472">Membrane</keyword>
<keyword evidence="3" id="KW-0723">Serine/threonine-protein kinase</keyword>
<keyword evidence="18" id="KW-0245">EGF-like domain</keyword>
<evidence type="ECO:0000256" key="4">
    <source>
        <dbReference type="ARBA" id="ARBA00022553"/>
    </source>
</evidence>
<dbReference type="InterPro" id="IPR021820">
    <property type="entry name" value="S-locus_recpt_kinase_C"/>
</dbReference>
<dbReference type="CDD" id="cd01098">
    <property type="entry name" value="PAN_AP_plant"/>
    <property type="match status" value="2"/>
</dbReference>